<dbReference type="STRING" id="196627.cg2665"/>
<dbReference type="PATRIC" id="fig|196627.13.peg.2360"/>
<name>Q8NMY5_CORGL</name>
<dbReference type="AlphaFoldDB" id="Q8NMY5"/>
<accession>Q8NMY5</accession>
<keyword evidence="2" id="KW-1185">Reference proteome</keyword>
<gene>
    <name evidence="1" type="ordered locus">Cgl2428</name>
</gene>
<proteinExistence type="predicted"/>
<dbReference type="KEGG" id="cgl:Cgl2428"/>
<dbReference type="Proteomes" id="UP000000582">
    <property type="component" value="Chromosome"/>
</dbReference>
<evidence type="ECO:0000313" key="1">
    <source>
        <dbReference type="EMBL" id="BAB99821.1"/>
    </source>
</evidence>
<organism evidence="1 2">
    <name type="scientific">Corynebacterium glutamicum (strain ATCC 13032 / DSM 20300 / JCM 1318 / BCRC 11384 / CCUG 27702 / LMG 3730 / NBRC 12168 / NCIMB 10025 / NRRL B-2784 / 534)</name>
    <dbReference type="NCBI Taxonomy" id="196627"/>
    <lineage>
        <taxon>Bacteria</taxon>
        <taxon>Bacillati</taxon>
        <taxon>Actinomycetota</taxon>
        <taxon>Actinomycetes</taxon>
        <taxon>Mycobacteriales</taxon>
        <taxon>Corynebacteriaceae</taxon>
        <taxon>Corynebacterium</taxon>
    </lineage>
</organism>
<protein>
    <submittedName>
        <fullName evidence="1">Uncharacterized protein</fullName>
    </submittedName>
</protein>
<evidence type="ECO:0000313" key="2">
    <source>
        <dbReference type="Proteomes" id="UP000000582"/>
    </source>
</evidence>
<dbReference type="BioCyc" id="CORYNE:G18NG-12027-MONOMER"/>
<sequence length="384" mass="43518">MSLAGVLYPRKGAVSLHSFPQRTQVNFWCYPRVIVKNSLIKNDQPIGMLRLLVKKVTVSMTENLDNALLSMRMKPVQMALMTLGYNHDMAVTDSGMELIVRRPGLTVNFNLDSVTLCIVADFMWHGCVPAKKQAEYLRAANEFNRPTRDLQVVLDEADSKNMTVRGREFFFSSVGATWEQSAEFVHYCMNDVATTFVSWCEQIWPKFSPERVEFNATPPDVDFEFSEDQLKEGNPFGLIDEPTPLVSLDRIYQQYELMGADQLKMGEDFVEYLHMGQRVSAWLTDGNNGSDRKTLAVSSGTGVKIKNKKQLQELLGLCNLYSKEHVLVTVFAEEIENGARWGIFAEARIDLPAGLNDHQLWVFLANSSKWTAEVCLTVAHRLQN</sequence>
<dbReference type="HOGENOM" id="CLU_854473_0_0_11"/>
<reference evidence="2" key="1">
    <citation type="journal article" date="2003" name="Appl. Microbiol. Biotechnol.">
        <title>The Corynebacterium glutamicum genome: features and impacts on biotechnological processes.</title>
        <authorList>
            <person name="Ikeda M."/>
            <person name="Nakagawa S."/>
        </authorList>
    </citation>
    <scope>NUCLEOTIDE SEQUENCE [LARGE SCALE GENOMIC DNA]</scope>
    <source>
        <strain evidence="2">ATCC 13032 / DSM 20300 / BCRC 11384 / JCM 1318 / LMG 3730 / NCIMB 10025</strain>
    </source>
</reference>
<dbReference type="EMBL" id="BA000036">
    <property type="protein sequence ID" value="BAB99821.1"/>
    <property type="molecule type" value="Genomic_DNA"/>
</dbReference>
<dbReference type="OrthoDB" id="4395025at2"/>